<feature type="compositionally biased region" description="Low complexity" evidence="1">
    <location>
        <begin position="8"/>
        <end position="25"/>
    </location>
</feature>
<evidence type="ECO:0000256" key="1">
    <source>
        <dbReference type="SAM" id="MobiDB-lite"/>
    </source>
</evidence>
<accession>A0A061D5D3</accession>
<dbReference type="GeneID" id="24564457"/>
<dbReference type="OrthoDB" id="10250354at2759"/>
<evidence type="ECO:0000256" key="2">
    <source>
        <dbReference type="SAM" id="Phobius"/>
    </source>
</evidence>
<dbReference type="KEGG" id="bbig:BBBOND_0210665"/>
<dbReference type="RefSeq" id="XP_012768102.1">
    <property type="nucleotide sequence ID" value="XM_012912648.1"/>
</dbReference>
<protein>
    <submittedName>
        <fullName evidence="3">Uncharacterized protein</fullName>
    </submittedName>
</protein>
<name>A0A061D5D3_BABBI</name>
<keyword evidence="2" id="KW-0472">Membrane</keyword>
<keyword evidence="2" id="KW-0812">Transmembrane</keyword>
<organism evidence="3 4">
    <name type="scientific">Babesia bigemina</name>
    <dbReference type="NCBI Taxonomy" id="5866"/>
    <lineage>
        <taxon>Eukaryota</taxon>
        <taxon>Sar</taxon>
        <taxon>Alveolata</taxon>
        <taxon>Apicomplexa</taxon>
        <taxon>Aconoidasida</taxon>
        <taxon>Piroplasmida</taxon>
        <taxon>Babesiidae</taxon>
        <taxon>Babesia</taxon>
    </lineage>
</organism>
<keyword evidence="4" id="KW-1185">Reference proteome</keyword>
<feature type="transmembrane region" description="Helical" evidence="2">
    <location>
        <begin position="37"/>
        <end position="54"/>
    </location>
</feature>
<dbReference type="EMBL" id="LK391708">
    <property type="protein sequence ID" value="CDR95916.1"/>
    <property type="molecule type" value="Genomic_DNA"/>
</dbReference>
<proteinExistence type="predicted"/>
<reference evidence="4" key="1">
    <citation type="submission" date="2014-06" db="EMBL/GenBank/DDBJ databases">
        <authorList>
            <person name="Aslett M."/>
            <person name="De Silva N."/>
        </authorList>
    </citation>
    <scope>NUCLEOTIDE SEQUENCE [LARGE SCALE GENOMIC DNA]</scope>
    <source>
        <strain evidence="4">Bond</strain>
    </source>
</reference>
<feature type="region of interest" description="Disordered" evidence="1">
    <location>
        <begin position="1"/>
        <end position="28"/>
    </location>
</feature>
<dbReference type="VEuPathDB" id="PiroplasmaDB:BBBOND_0210665"/>
<dbReference type="OMA" id="RDEDRYQ"/>
<evidence type="ECO:0000313" key="3">
    <source>
        <dbReference type="EMBL" id="CDR95916.1"/>
    </source>
</evidence>
<sequence length="163" mass="18165">MTHEQHMTGSAGSATAATSGASATTRESRRLVTRRQMLALCVSAATVLGLSVFAEEFFSHFKGVGEEDDDDVHVGRTNERRVAAYFNPATSRWERIVPPFVPPAPAELLRHYGDLDDDDFDEAQVAAALPKREFVVMERPFSQTYRPTLLYDTRSGKLVVFRD</sequence>
<evidence type="ECO:0000313" key="4">
    <source>
        <dbReference type="Proteomes" id="UP000033188"/>
    </source>
</evidence>
<dbReference type="AlphaFoldDB" id="A0A061D5D3"/>
<gene>
    <name evidence="3" type="ORF">BBBOND_0210665</name>
</gene>
<dbReference type="Proteomes" id="UP000033188">
    <property type="component" value="Chromosome 2"/>
</dbReference>
<keyword evidence="2" id="KW-1133">Transmembrane helix</keyword>